<protein>
    <recommendedName>
        <fullName evidence="3">Nucleotidyl transferase AbiEii/AbiGii toxin family protein</fullName>
    </recommendedName>
</protein>
<organism evidence="1 2">
    <name type="scientific">Treponema parvum</name>
    <dbReference type="NCBI Taxonomy" id="138851"/>
    <lineage>
        <taxon>Bacteria</taxon>
        <taxon>Pseudomonadati</taxon>
        <taxon>Spirochaetota</taxon>
        <taxon>Spirochaetia</taxon>
        <taxon>Spirochaetales</taxon>
        <taxon>Treponemataceae</taxon>
        <taxon>Treponema</taxon>
    </lineage>
</organism>
<evidence type="ECO:0008006" key="3">
    <source>
        <dbReference type="Google" id="ProtNLM"/>
    </source>
</evidence>
<sequence length="323" mass="35810">MTSVVASMIKSFGCKNPMEYKNAVKEIVQGIILCGLSRAGFFSKAVLCGGCVLRTFYGLDSFTSSMSFLFKDPDIDLSLPYYLTVVRSELNANGFSMTSEKQETAFLRGRGFPGFSLEDVASKAVDSSSPKIPHVVSAVSSLPAISAPTANFSYKLKISPNEPLVSGVAPDENILIFFEVYGRPASGATYEVRYVLLPSPYSVCVLDLPSLFARSVYAILCRPEGDRFLWHAVYEYVWFVSHSVSVNMNYLNSCLEHNEHNGGNPVDKEAALENLKAMLELRFKKINFHEAKGSLRPFVEDQEQLGLWSFDFFESITKKLSAV</sequence>
<dbReference type="EMBL" id="CP054257">
    <property type="protein sequence ID" value="QTQ12452.1"/>
    <property type="molecule type" value="Genomic_DNA"/>
</dbReference>
<evidence type="ECO:0000313" key="2">
    <source>
        <dbReference type="Proteomes" id="UP000671995"/>
    </source>
</evidence>
<proteinExistence type="predicted"/>
<name>A0A975F0Z7_9SPIR</name>
<reference evidence="1" key="2">
    <citation type="journal article" date="2021" name="Microbiol. Resour. Announc.">
        <title>Complete Genome Sequences of Three Human Oral Treponema parvum Isolates.</title>
        <authorList>
            <person name="Zeng H."/>
            <person name="Watt R.M."/>
        </authorList>
    </citation>
    <scope>NUCLEOTIDE SEQUENCE</scope>
    <source>
        <strain evidence="1">ATCC 700773</strain>
    </source>
</reference>
<dbReference type="AlphaFoldDB" id="A0A975F0Z7"/>
<dbReference type="Proteomes" id="UP000671995">
    <property type="component" value="Chromosome"/>
</dbReference>
<gene>
    <name evidence="1" type="ORF">HRI96_09755</name>
</gene>
<reference evidence="1" key="1">
    <citation type="submission" date="2020-05" db="EMBL/GenBank/DDBJ databases">
        <authorList>
            <person name="Zeng H."/>
            <person name="Chan Y.K."/>
            <person name="Watt R.M."/>
        </authorList>
    </citation>
    <scope>NUCLEOTIDE SEQUENCE</scope>
    <source>
        <strain evidence="1">ATCC 700773</strain>
    </source>
</reference>
<accession>A0A975F0Z7</accession>
<dbReference type="RefSeq" id="WP_210117164.1">
    <property type="nucleotide sequence ID" value="NZ_CP054257.1"/>
</dbReference>
<evidence type="ECO:0000313" key="1">
    <source>
        <dbReference type="EMBL" id="QTQ12452.1"/>
    </source>
</evidence>